<evidence type="ECO:0000313" key="3">
    <source>
        <dbReference type="Proteomes" id="UP001175353"/>
    </source>
</evidence>
<dbReference type="EMBL" id="JAUJLE010000033">
    <property type="protein sequence ID" value="KAK1001845.1"/>
    <property type="molecule type" value="Genomic_DNA"/>
</dbReference>
<dbReference type="Proteomes" id="UP001175353">
    <property type="component" value="Unassembled WGS sequence"/>
</dbReference>
<dbReference type="PANTHER" id="PTHR42080">
    <property type="entry name" value="SRR1 DOMAIN-CONTAINING PROTEIN"/>
    <property type="match status" value="1"/>
</dbReference>
<evidence type="ECO:0000259" key="1">
    <source>
        <dbReference type="Pfam" id="PF07985"/>
    </source>
</evidence>
<name>A0AAN6KTB2_9PEZI</name>
<accession>A0AAN6KTB2</accession>
<reference evidence="2" key="1">
    <citation type="submission" date="2023-06" db="EMBL/GenBank/DDBJ databases">
        <title>Black Yeasts Isolated from many extreme environments.</title>
        <authorList>
            <person name="Coleine C."/>
            <person name="Stajich J.E."/>
            <person name="Selbmann L."/>
        </authorList>
    </citation>
    <scope>NUCLEOTIDE SEQUENCE</scope>
    <source>
        <strain evidence="2">CCFEE 5200</strain>
    </source>
</reference>
<protein>
    <recommendedName>
        <fullName evidence="1">SRR1-like domain-containing protein</fullName>
    </recommendedName>
</protein>
<dbReference type="Pfam" id="PF07985">
    <property type="entry name" value="SRR1"/>
    <property type="match status" value="1"/>
</dbReference>
<comment type="caution">
    <text evidence="2">The sequence shown here is derived from an EMBL/GenBank/DDBJ whole genome shotgun (WGS) entry which is preliminary data.</text>
</comment>
<dbReference type="AlphaFoldDB" id="A0AAN6KTB2"/>
<dbReference type="PANTHER" id="PTHR42080:SF1">
    <property type="entry name" value="SRR1-LIKE DOMAIN-CONTAINING PROTEIN"/>
    <property type="match status" value="1"/>
</dbReference>
<organism evidence="2 3">
    <name type="scientific">Friedmanniomyces endolithicus</name>
    <dbReference type="NCBI Taxonomy" id="329885"/>
    <lineage>
        <taxon>Eukaryota</taxon>
        <taxon>Fungi</taxon>
        <taxon>Dikarya</taxon>
        <taxon>Ascomycota</taxon>
        <taxon>Pezizomycotina</taxon>
        <taxon>Dothideomycetes</taxon>
        <taxon>Dothideomycetidae</taxon>
        <taxon>Mycosphaerellales</taxon>
        <taxon>Teratosphaeriaceae</taxon>
        <taxon>Friedmanniomyces</taxon>
    </lineage>
</organism>
<dbReference type="InterPro" id="IPR012942">
    <property type="entry name" value="SRR1-like"/>
</dbReference>
<evidence type="ECO:0000313" key="2">
    <source>
        <dbReference type="EMBL" id="KAK1001845.1"/>
    </source>
</evidence>
<proteinExistence type="predicted"/>
<feature type="domain" description="SRR1-like" evidence="1">
    <location>
        <begin position="40"/>
        <end position="176"/>
    </location>
</feature>
<keyword evidence="3" id="KW-1185">Reference proteome</keyword>
<sequence length="242" mass="27372">MKGLTLERLQTDFETKSRVWRNGTCRQQTLAILDKQQPDTGWQLQEAVCLATNSFSRDNFQARQRSIMQWVAFFDIVQHLQIKQDDPIAVFAQEPNYTALDKQFLQRLDVRVLDADLNGDHVAGLGEAKQHVRASSFVFEAFMDLGVEAVGDLFEGDPALYIGSSVERWRETSQRSGVASTAKRSAAEIVTDGGRNDDEDGEGGVTRSVARLMGSRRSYRMPRFEEDPNIFDGLLIYWKEDG</sequence>
<gene>
    <name evidence="2" type="ORF">LTR91_005321</name>
</gene>